<feature type="signal peptide" evidence="5">
    <location>
        <begin position="1"/>
        <end position="30"/>
    </location>
</feature>
<keyword evidence="11" id="KW-1185">Reference proteome</keyword>
<dbReference type="Proteomes" id="UP000501753">
    <property type="component" value="Chromosome"/>
</dbReference>
<sequence length="365" mass="38624">MDRRGFNRRVLLGGAAVATSLSLAPEAARAAGPVRTAPAGGEVRRIRLYAEKLPDGQLGYGFEKGRATVPGPLIELNEGDTLHVEFENTLDTAVSLHVHGLDYEITSDGTKLNKSDVEPGGTRVYTWRTHLSGRRADGTWRAGSAGYWHYHDHVVGTEHGTGGIRKGLYGAVIVRRKGDVLPDRTHTVVFNDMTINNRPAHSGPDFEATVGDRVEFVMITHGEYYHTFHLHGHRWADNRTGTLTGPDDPSQVVDNKIVGPADSFGFQVIAGEGVGAGAWMYHCHVQSHSDMGMVGLFLVKKPDGTIPGYEPHHPRTAHVTGGDGGSDGAAGSDGAEKVDGAAVAGSADGSGGESVAGGTGGSHHH</sequence>
<evidence type="ECO:0000259" key="7">
    <source>
        <dbReference type="Pfam" id="PF07732"/>
    </source>
</evidence>
<dbReference type="PROSITE" id="PS00080">
    <property type="entry name" value="MULTICOPPER_OXIDASE2"/>
    <property type="match status" value="1"/>
</dbReference>
<dbReference type="GO" id="GO:0016491">
    <property type="term" value="F:oxidoreductase activity"/>
    <property type="evidence" value="ECO:0007669"/>
    <property type="project" value="UniProtKB-KW"/>
</dbReference>
<evidence type="ECO:0000259" key="6">
    <source>
        <dbReference type="Pfam" id="PF07731"/>
    </source>
</evidence>
<evidence type="ECO:0000313" key="8">
    <source>
        <dbReference type="EMBL" id="AZS83812.1"/>
    </source>
</evidence>
<reference evidence="9 11" key="1">
    <citation type="submission" date="2018-04" db="EMBL/GenBank/DDBJ databases">
        <title>Complete genome sequences of Streptomyces griseoviridis K61 and characterization of antagonistic properties of biological control agents.</title>
        <authorList>
            <person name="Mariita R.M."/>
            <person name="Sello J.K."/>
        </authorList>
    </citation>
    <scope>NUCLEOTIDE SEQUENCE [LARGE SCALE GENOMIC DNA]</scope>
    <source>
        <strain evidence="9 11">K61</strain>
    </source>
</reference>
<feature type="region of interest" description="Disordered" evidence="4">
    <location>
        <begin position="307"/>
        <end position="365"/>
    </location>
</feature>
<keyword evidence="3" id="KW-0186">Copper</keyword>
<dbReference type="CDD" id="cd14449">
    <property type="entry name" value="CuRO_1_2DMCO_NIR_like_2"/>
    <property type="match status" value="1"/>
</dbReference>
<evidence type="ECO:0000313" key="10">
    <source>
        <dbReference type="Proteomes" id="UP000271291"/>
    </source>
</evidence>
<organism evidence="8 10">
    <name type="scientific">Streptomyces griseoviridis</name>
    <dbReference type="NCBI Taxonomy" id="45398"/>
    <lineage>
        <taxon>Bacteria</taxon>
        <taxon>Bacillati</taxon>
        <taxon>Actinomycetota</taxon>
        <taxon>Actinomycetes</taxon>
        <taxon>Kitasatosporales</taxon>
        <taxon>Streptomycetaceae</taxon>
        <taxon>Streptomyces</taxon>
    </lineage>
</organism>
<keyword evidence="1" id="KW-0479">Metal-binding</keyword>
<keyword evidence="5" id="KW-0732">Signal</keyword>
<dbReference type="OrthoDB" id="345021at2"/>
<evidence type="ECO:0000256" key="3">
    <source>
        <dbReference type="ARBA" id="ARBA00023008"/>
    </source>
</evidence>
<evidence type="ECO:0000256" key="1">
    <source>
        <dbReference type="ARBA" id="ARBA00022723"/>
    </source>
</evidence>
<feature type="domain" description="Plastocyanin-like" evidence="7">
    <location>
        <begin position="68"/>
        <end position="177"/>
    </location>
</feature>
<dbReference type="GO" id="GO:0005507">
    <property type="term" value="F:copper ion binding"/>
    <property type="evidence" value="ECO:0007669"/>
    <property type="project" value="InterPro"/>
</dbReference>
<feature type="domain" description="Plastocyanin-like" evidence="6">
    <location>
        <begin position="191"/>
        <end position="301"/>
    </location>
</feature>
<evidence type="ECO:0000313" key="9">
    <source>
        <dbReference type="EMBL" id="QCN89337.1"/>
    </source>
</evidence>
<gene>
    <name evidence="9" type="ORF">DDJ31_33815</name>
    <name evidence="8" type="ORF">ELQ87_05540</name>
</gene>
<dbReference type="InterPro" id="IPR002355">
    <property type="entry name" value="Cu_oxidase_Cu_BS"/>
</dbReference>
<dbReference type="AlphaFoldDB" id="A0A3Q9KTL5"/>
<keyword evidence="2" id="KW-0560">Oxidoreductase</keyword>
<feature type="chain" id="PRO_5044221582" evidence="5">
    <location>
        <begin position="31"/>
        <end position="365"/>
    </location>
</feature>
<reference evidence="8 10" key="2">
    <citation type="submission" date="2018-12" db="EMBL/GenBank/DDBJ databases">
        <title>Streptomyces griseoviridis F1-27 complete genome.</title>
        <authorList>
            <person name="Mariita R.M."/>
            <person name="Sello J.K."/>
        </authorList>
    </citation>
    <scope>NUCLEOTIDE SEQUENCE [LARGE SCALE GENOMIC DNA]</scope>
    <source>
        <strain evidence="8 10">F1-27</strain>
    </source>
</reference>
<dbReference type="InterPro" id="IPR011706">
    <property type="entry name" value="Cu-oxidase_C"/>
</dbReference>
<evidence type="ECO:0000256" key="5">
    <source>
        <dbReference type="SAM" id="SignalP"/>
    </source>
</evidence>
<dbReference type="InterPro" id="IPR006311">
    <property type="entry name" value="TAT_signal"/>
</dbReference>
<dbReference type="InterPro" id="IPR011707">
    <property type="entry name" value="Cu-oxidase-like_N"/>
</dbReference>
<dbReference type="InterPro" id="IPR008972">
    <property type="entry name" value="Cupredoxin"/>
</dbReference>
<dbReference type="PANTHER" id="PTHR11709:SF394">
    <property type="entry name" value="FI03373P-RELATED"/>
    <property type="match status" value="1"/>
</dbReference>
<dbReference type="KEGG" id="sgd:ELQ87_05540"/>
<dbReference type="RefSeq" id="WP_127176721.1">
    <property type="nucleotide sequence ID" value="NZ_CP029078.1"/>
</dbReference>
<name>A0A3Q9KTL5_STRGD</name>
<dbReference type="PANTHER" id="PTHR11709">
    <property type="entry name" value="MULTI-COPPER OXIDASE"/>
    <property type="match status" value="1"/>
</dbReference>
<feature type="compositionally biased region" description="Gly residues" evidence="4">
    <location>
        <begin position="348"/>
        <end position="365"/>
    </location>
</feature>
<protein>
    <submittedName>
        <fullName evidence="8">Copper oxidase</fullName>
    </submittedName>
</protein>
<dbReference type="EMBL" id="CP034687">
    <property type="protein sequence ID" value="AZS83812.1"/>
    <property type="molecule type" value="Genomic_DNA"/>
</dbReference>
<dbReference type="SUPFAM" id="SSF49503">
    <property type="entry name" value="Cupredoxins"/>
    <property type="match status" value="2"/>
</dbReference>
<dbReference type="EMBL" id="CP029078">
    <property type="protein sequence ID" value="QCN89337.1"/>
    <property type="molecule type" value="Genomic_DNA"/>
</dbReference>
<dbReference type="Pfam" id="PF07731">
    <property type="entry name" value="Cu-oxidase_2"/>
    <property type="match status" value="1"/>
</dbReference>
<dbReference type="Gene3D" id="2.60.40.420">
    <property type="entry name" value="Cupredoxins - blue copper proteins"/>
    <property type="match status" value="2"/>
</dbReference>
<dbReference type="PROSITE" id="PS51318">
    <property type="entry name" value="TAT"/>
    <property type="match status" value="1"/>
</dbReference>
<evidence type="ECO:0000313" key="11">
    <source>
        <dbReference type="Proteomes" id="UP000501753"/>
    </source>
</evidence>
<dbReference type="Proteomes" id="UP000271291">
    <property type="component" value="Chromosome"/>
</dbReference>
<dbReference type="Pfam" id="PF07732">
    <property type="entry name" value="Cu-oxidase_3"/>
    <property type="match status" value="1"/>
</dbReference>
<dbReference type="InterPro" id="IPR045087">
    <property type="entry name" value="Cu-oxidase_fam"/>
</dbReference>
<proteinExistence type="predicted"/>
<accession>A0A3Q9KTL5</accession>
<evidence type="ECO:0000256" key="2">
    <source>
        <dbReference type="ARBA" id="ARBA00023002"/>
    </source>
</evidence>
<evidence type="ECO:0000256" key="4">
    <source>
        <dbReference type="SAM" id="MobiDB-lite"/>
    </source>
</evidence>